<sequence>MTVSSSTNVAILDKVATSNKCLLKVSLVGVPQEMPNEVKDDGIIQTLVTDYASQEHNFIMKVIFPLHNSCFVHVKDNIQPQESLIFVVRQIEIINNEFYVYANSINLIDTQFLNKRNVILGNGVNQLMATYQNVSENSKKVEHDVASSSDCANSSVSKSLNDNYHSRCVRVEDFDESVEEFSDNTVNGEKRELKSTKGDNSNGQLSD</sequence>
<dbReference type="Proteomes" id="UP000789405">
    <property type="component" value="Unassembled WGS sequence"/>
</dbReference>
<accession>A0A9N8YZP9</accession>
<feature type="region of interest" description="Disordered" evidence="1">
    <location>
        <begin position="180"/>
        <end position="207"/>
    </location>
</feature>
<evidence type="ECO:0000313" key="2">
    <source>
        <dbReference type="EMBL" id="CAG8466466.1"/>
    </source>
</evidence>
<evidence type="ECO:0000256" key="1">
    <source>
        <dbReference type="SAM" id="MobiDB-lite"/>
    </source>
</evidence>
<dbReference type="AlphaFoldDB" id="A0A9N8YZP9"/>
<dbReference type="EMBL" id="CAJVPY010000332">
    <property type="protein sequence ID" value="CAG8466466.1"/>
    <property type="molecule type" value="Genomic_DNA"/>
</dbReference>
<feature type="compositionally biased region" description="Polar residues" evidence="1">
    <location>
        <begin position="198"/>
        <end position="207"/>
    </location>
</feature>
<dbReference type="OrthoDB" id="2437505at2759"/>
<reference evidence="2" key="1">
    <citation type="submission" date="2021-06" db="EMBL/GenBank/DDBJ databases">
        <authorList>
            <person name="Kallberg Y."/>
            <person name="Tangrot J."/>
            <person name="Rosling A."/>
        </authorList>
    </citation>
    <scope>NUCLEOTIDE SEQUENCE</scope>
    <source>
        <strain evidence="2">MA453B</strain>
    </source>
</reference>
<comment type="caution">
    <text evidence="2">The sequence shown here is derived from an EMBL/GenBank/DDBJ whole genome shotgun (WGS) entry which is preliminary data.</text>
</comment>
<protein>
    <submittedName>
        <fullName evidence="2">15936_t:CDS:1</fullName>
    </submittedName>
</protein>
<evidence type="ECO:0000313" key="3">
    <source>
        <dbReference type="Proteomes" id="UP000789405"/>
    </source>
</evidence>
<proteinExistence type="predicted"/>
<gene>
    <name evidence="2" type="ORF">DERYTH_LOCUS1252</name>
</gene>
<keyword evidence="3" id="KW-1185">Reference proteome</keyword>
<feature type="compositionally biased region" description="Basic and acidic residues" evidence="1">
    <location>
        <begin position="188"/>
        <end position="197"/>
    </location>
</feature>
<name>A0A9N8YZP9_9GLOM</name>
<organism evidence="2 3">
    <name type="scientific">Dentiscutata erythropus</name>
    <dbReference type="NCBI Taxonomy" id="1348616"/>
    <lineage>
        <taxon>Eukaryota</taxon>
        <taxon>Fungi</taxon>
        <taxon>Fungi incertae sedis</taxon>
        <taxon>Mucoromycota</taxon>
        <taxon>Glomeromycotina</taxon>
        <taxon>Glomeromycetes</taxon>
        <taxon>Diversisporales</taxon>
        <taxon>Gigasporaceae</taxon>
        <taxon>Dentiscutata</taxon>
    </lineage>
</organism>